<reference evidence="4" key="1">
    <citation type="submission" date="2025-08" db="UniProtKB">
        <authorList>
            <consortium name="RefSeq"/>
        </authorList>
    </citation>
    <scope>IDENTIFICATION</scope>
</reference>
<gene>
    <name evidence="4" type="primary">LOC111010125</name>
</gene>
<feature type="compositionally biased region" description="Basic and acidic residues" evidence="1">
    <location>
        <begin position="1"/>
        <end position="15"/>
    </location>
</feature>
<dbReference type="AlphaFoldDB" id="A0A6J1CBH8"/>
<evidence type="ECO:0000313" key="4">
    <source>
        <dbReference type="RefSeq" id="XP_022139150.1"/>
    </source>
</evidence>
<keyword evidence="3" id="KW-1185">Reference proteome</keyword>
<dbReference type="GeneID" id="111010125"/>
<proteinExistence type="predicted"/>
<dbReference type="Proteomes" id="UP000504603">
    <property type="component" value="Unplaced"/>
</dbReference>
<evidence type="ECO:0000256" key="1">
    <source>
        <dbReference type="SAM" id="MobiDB-lite"/>
    </source>
</evidence>
<accession>A0A6J1CBH8</accession>
<organism evidence="3 4">
    <name type="scientific">Momordica charantia</name>
    <name type="common">Bitter gourd</name>
    <name type="synonym">Balsam pear</name>
    <dbReference type="NCBI Taxonomy" id="3673"/>
    <lineage>
        <taxon>Eukaryota</taxon>
        <taxon>Viridiplantae</taxon>
        <taxon>Streptophyta</taxon>
        <taxon>Embryophyta</taxon>
        <taxon>Tracheophyta</taxon>
        <taxon>Spermatophyta</taxon>
        <taxon>Magnoliopsida</taxon>
        <taxon>eudicotyledons</taxon>
        <taxon>Gunneridae</taxon>
        <taxon>Pentapetalae</taxon>
        <taxon>rosids</taxon>
        <taxon>fabids</taxon>
        <taxon>Cucurbitales</taxon>
        <taxon>Cucurbitaceae</taxon>
        <taxon>Momordiceae</taxon>
        <taxon>Momordica</taxon>
    </lineage>
</organism>
<sequence>MCRSKKSTDVIDPRSPRSSRSRNQRASKSFASSSYVDPSSSLNFTSYNITNTDNTKSSTKSSSKSSVSSRASLTSLKDSLPDNPLIYEFSEIRAAANNFLSKPFSSSSSSSSWRCSIRGKDVVVFQRKLLRAIELPELKRQLSVVCRSHHNSLVKLLGASISGNYIYLVYEFIAGASLAECLRNPRNPNFTVLSTWISRMQIATDLAHGLDYIHHCSGLNSRFIHNHIKSSSIVIAEESLTPKICHFGTAELCGEVAMAAEEEEEGGEELEITTYKQPKRSNSKKMKLEGTRGYIAPEMMSNGSMSQKIDVYAFGVVVLELISGNEALKYIFEEGNRGGYVRVSVIETARRAMENGIGGIRTWVDRRLKDSFPMEVAEKMVVVGLECVEEDPEKRPDMGRVAGKISKLFLESTRWAESMGKPIDMSVSLAPR</sequence>
<name>A0A6J1CBH8_MOMCH</name>
<dbReference type="GO" id="GO:0004672">
    <property type="term" value="F:protein kinase activity"/>
    <property type="evidence" value="ECO:0007669"/>
    <property type="project" value="InterPro"/>
</dbReference>
<dbReference type="PANTHER" id="PTHR46863:SF2">
    <property type="entry name" value="LYSM DOMAIN RECEPTOR-LIKE KINASE 3"/>
    <property type="match status" value="1"/>
</dbReference>
<dbReference type="Gene3D" id="3.30.200.20">
    <property type="entry name" value="Phosphorylase Kinase, domain 1"/>
    <property type="match status" value="1"/>
</dbReference>
<dbReference type="Gene3D" id="1.10.510.10">
    <property type="entry name" value="Transferase(Phosphotransferase) domain 1"/>
    <property type="match status" value="1"/>
</dbReference>
<dbReference type="Pfam" id="PF00069">
    <property type="entry name" value="Pkinase"/>
    <property type="match status" value="1"/>
</dbReference>
<feature type="compositionally biased region" description="Polar residues" evidence="1">
    <location>
        <begin position="26"/>
        <end position="43"/>
    </location>
</feature>
<feature type="region of interest" description="Disordered" evidence="1">
    <location>
        <begin position="1"/>
        <end position="43"/>
    </location>
</feature>
<feature type="domain" description="Protein kinase" evidence="2">
    <location>
        <begin position="89"/>
        <end position="410"/>
    </location>
</feature>
<evidence type="ECO:0000259" key="2">
    <source>
        <dbReference type="PROSITE" id="PS50011"/>
    </source>
</evidence>
<evidence type="ECO:0000313" key="3">
    <source>
        <dbReference type="Proteomes" id="UP000504603"/>
    </source>
</evidence>
<dbReference type="InterPro" id="IPR000719">
    <property type="entry name" value="Prot_kinase_dom"/>
</dbReference>
<dbReference type="SUPFAM" id="SSF56112">
    <property type="entry name" value="Protein kinase-like (PK-like)"/>
    <property type="match status" value="1"/>
</dbReference>
<dbReference type="GO" id="GO:0005524">
    <property type="term" value="F:ATP binding"/>
    <property type="evidence" value="ECO:0007669"/>
    <property type="project" value="InterPro"/>
</dbReference>
<dbReference type="PROSITE" id="PS50011">
    <property type="entry name" value="PROTEIN_KINASE_DOM"/>
    <property type="match status" value="1"/>
</dbReference>
<dbReference type="PANTHER" id="PTHR46863">
    <property type="entry name" value="OS09G0572100 PROTEIN"/>
    <property type="match status" value="1"/>
</dbReference>
<protein>
    <submittedName>
        <fullName evidence="4">LysM domain receptor-like kinase 3</fullName>
    </submittedName>
</protein>
<dbReference type="OrthoDB" id="4062651at2759"/>
<dbReference type="KEGG" id="mcha:111010125"/>
<dbReference type="InterPro" id="IPR011009">
    <property type="entry name" value="Kinase-like_dom_sf"/>
</dbReference>
<dbReference type="RefSeq" id="XP_022139150.1">
    <property type="nucleotide sequence ID" value="XM_022283458.1"/>
</dbReference>